<reference evidence="7 8" key="1">
    <citation type="submission" date="2015-07" db="EMBL/GenBank/DDBJ databases">
        <title>Draft Genome Sequence of Malassezia furfur CBS1878 and Malassezia pachydermatis CBS1879.</title>
        <authorList>
            <person name="Triana S."/>
            <person name="Ohm R."/>
            <person name="Gonzalez A."/>
            <person name="DeCock H."/>
            <person name="Restrepo S."/>
            <person name="Celis A."/>
        </authorList>
    </citation>
    <scope>NUCLEOTIDE SEQUENCE [LARGE SCALE GENOMIC DNA]</scope>
    <source>
        <strain evidence="7 8">CBS 1879</strain>
    </source>
</reference>
<proteinExistence type="predicted"/>
<evidence type="ECO:0000256" key="4">
    <source>
        <dbReference type="ARBA" id="ARBA00023222"/>
    </source>
</evidence>
<dbReference type="VEuPathDB" id="FungiDB:Malapachy_0673"/>
<dbReference type="SUPFAM" id="SSF48600">
    <property type="entry name" value="Chorismate mutase II"/>
    <property type="match status" value="1"/>
</dbReference>
<evidence type="ECO:0000256" key="1">
    <source>
        <dbReference type="ARBA" id="ARBA00004496"/>
    </source>
</evidence>
<protein>
    <recommendedName>
        <fullName evidence="2">chorismate mutase</fullName>
        <ecNumber evidence="2">5.4.99.5</ecNumber>
    </recommendedName>
</protein>
<dbReference type="UniPathway" id="UPA00120">
    <property type="reaction ID" value="UER00203"/>
</dbReference>
<evidence type="ECO:0000313" key="7">
    <source>
        <dbReference type="EMBL" id="KOS14541.1"/>
    </source>
</evidence>
<evidence type="ECO:0000256" key="6">
    <source>
        <dbReference type="ARBA" id="ARBA00023979"/>
    </source>
</evidence>
<dbReference type="InterPro" id="IPR036263">
    <property type="entry name" value="Chorismate_II_sf"/>
</dbReference>
<evidence type="ECO:0000256" key="2">
    <source>
        <dbReference type="ARBA" id="ARBA00012404"/>
    </source>
</evidence>
<dbReference type="EMBL" id="LGAV01000003">
    <property type="protein sequence ID" value="KOS14541.1"/>
    <property type="molecule type" value="Genomic_DNA"/>
</dbReference>
<dbReference type="GO" id="GO:0009094">
    <property type="term" value="P:L-phenylalanine biosynthetic process"/>
    <property type="evidence" value="ECO:0007669"/>
    <property type="project" value="UniProtKB-KW"/>
</dbReference>
<name>A0A0M8MVR1_9BASI</name>
<dbReference type="Proteomes" id="UP000037751">
    <property type="component" value="Unassembled WGS sequence"/>
</dbReference>
<dbReference type="InterPro" id="IPR037039">
    <property type="entry name" value="CM_AroQ_sf_eucaryotic"/>
</dbReference>
<dbReference type="Gene3D" id="1.10.590.10">
    <property type="entry name" value="Chorismate mutase, AroQ class superfamily, eukaryotic"/>
    <property type="match status" value="1"/>
</dbReference>
<keyword evidence="4" id="KW-0057">Aromatic amino acid biosynthesis</keyword>
<keyword evidence="3" id="KW-0963">Cytoplasm</keyword>
<keyword evidence="4" id="KW-0028">Amino-acid biosynthesis</keyword>
<accession>A0A0M8MVR1</accession>
<organism evidence="7 8">
    <name type="scientific">Malassezia pachydermatis</name>
    <dbReference type="NCBI Taxonomy" id="77020"/>
    <lineage>
        <taxon>Eukaryota</taxon>
        <taxon>Fungi</taxon>
        <taxon>Dikarya</taxon>
        <taxon>Basidiomycota</taxon>
        <taxon>Ustilaginomycotina</taxon>
        <taxon>Malasseziomycetes</taxon>
        <taxon>Malasseziales</taxon>
        <taxon>Malasseziaceae</taxon>
        <taxon>Malassezia</taxon>
    </lineage>
</organism>
<comment type="catalytic activity">
    <reaction evidence="6">
        <text>chorismate = prephenate</text>
        <dbReference type="Rhea" id="RHEA:13897"/>
        <dbReference type="ChEBI" id="CHEBI:29748"/>
        <dbReference type="ChEBI" id="CHEBI:29934"/>
        <dbReference type="EC" id="5.4.99.5"/>
    </reaction>
    <physiologicalReaction direction="left-to-right" evidence="6">
        <dbReference type="Rhea" id="RHEA:13898"/>
    </physiologicalReaction>
</comment>
<dbReference type="RefSeq" id="XP_017992173.1">
    <property type="nucleotide sequence ID" value="XM_018135188.1"/>
</dbReference>
<keyword evidence="8" id="KW-1185">Reference proteome</keyword>
<dbReference type="PROSITE" id="PS51169">
    <property type="entry name" value="CHORISMATE_MUT_3"/>
    <property type="match status" value="1"/>
</dbReference>
<keyword evidence="4" id="KW-0584">Phenylalanine biosynthesis</keyword>
<sequence length="276" mass="31271">MHNAINFHNASVDDILSLDKIRASLQRMEESIVFRVIERAQYSHNARMYEEGAFPELREKEHWTGTWLMYLIQETESMPDEHPFTSREHHPSPILRPLDYPQVLHPHHVNVSKEILDFYVNDTVPRVTSMHGDKSDDGNYGSAAMCDIDALGSIARRIYFGMFVSEAKFRADPAAFIPHIQSRNAEALAALITKPAVEKVLLARVAQKAEVYGQDLNQTSPDPSSMQRKIDAGDIVRLYEDFIIPLTKKVEVDYLLERSLDGLSEAEVATLAHPSS</sequence>
<dbReference type="GO" id="GO:0005737">
    <property type="term" value="C:cytoplasm"/>
    <property type="evidence" value="ECO:0007669"/>
    <property type="project" value="UniProtKB-SubCell"/>
</dbReference>
<dbReference type="PANTHER" id="PTHR21145:SF12">
    <property type="entry name" value="CHORISMATE MUTASE"/>
    <property type="match status" value="1"/>
</dbReference>
<dbReference type="GO" id="GO:0004106">
    <property type="term" value="F:chorismate mutase activity"/>
    <property type="evidence" value="ECO:0007669"/>
    <property type="project" value="UniProtKB-EC"/>
</dbReference>
<gene>
    <name evidence="7" type="ORF">Malapachy_0673</name>
</gene>
<evidence type="ECO:0000256" key="3">
    <source>
        <dbReference type="ARBA" id="ARBA00022490"/>
    </source>
</evidence>
<dbReference type="GO" id="GO:0046417">
    <property type="term" value="P:chorismate metabolic process"/>
    <property type="evidence" value="ECO:0007669"/>
    <property type="project" value="InterPro"/>
</dbReference>
<comment type="caution">
    <text evidence="7">The sequence shown here is derived from an EMBL/GenBank/DDBJ whole genome shotgun (WGS) entry which is preliminary data.</text>
</comment>
<evidence type="ECO:0000256" key="5">
    <source>
        <dbReference type="ARBA" id="ARBA00023235"/>
    </source>
</evidence>
<dbReference type="AlphaFoldDB" id="A0A0M8MVR1"/>
<dbReference type="EC" id="5.4.99.5" evidence="2"/>
<comment type="subcellular location">
    <subcellularLocation>
        <location evidence="1">Cytoplasm</location>
    </subcellularLocation>
</comment>
<dbReference type="PANTHER" id="PTHR21145">
    <property type="entry name" value="CHORISMATE MUTASE"/>
    <property type="match status" value="1"/>
</dbReference>
<dbReference type="InterPro" id="IPR008238">
    <property type="entry name" value="Chorismate_mutase_AroQ_euk"/>
</dbReference>
<dbReference type="OrthoDB" id="191918at2759"/>
<dbReference type="NCBIfam" id="TIGR01802">
    <property type="entry name" value="CM_pl-yst"/>
    <property type="match status" value="1"/>
</dbReference>
<keyword evidence="5" id="KW-0413">Isomerase</keyword>
<evidence type="ECO:0000313" key="8">
    <source>
        <dbReference type="Proteomes" id="UP000037751"/>
    </source>
</evidence>
<dbReference type="GeneID" id="28727063"/>
<dbReference type="STRING" id="77020.A0A0M8MVR1"/>